<dbReference type="HAMAP" id="MF_00318">
    <property type="entry name" value="Enolase"/>
    <property type="match status" value="1"/>
</dbReference>
<name>A0A1Y5I6M8_OSTTA</name>
<evidence type="ECO:0000256" key="3">
    <source>
        <dbReference type="ARBA" id="ARBA00009085"/>
    </source>
</evidence>
<comment type="similarity">
    <text evidence="3">Belongs to the peptidase C19 family.</text>
</comment>
<feature type="domain" description="USP" evidence="10">
    <location>
        <begin position="517"/>
        <end position="1074"/>
    </location>
</feature>
<dbReference type="InterPro" id="IPR020810">
    <property type="entry name" value="Enolase_C"/>
</dbReference>
<dbReference type="UniPathway" id="UPA00109">
    <property type="reaction ID" value="UER00187"/>
</dbReference>
<evidence type="ECO:0000256" key="8">
    <source>
        <dbReference type="ARBA" id="ARBA00023239"/>
    </source>
</evidence>
<dbReference type="EC" id="4.2.1.11" evidence="5"/>
<dbReference type="InterPro" id="IPR020811">
    <property type="entry name" value="Enolase_N"/>
</dbReference>
<comment type="similarity">
    <text evidence="4">Belongs to the enolase family.</text>
</comment>
<feature type="compositionally biased region" description="Polar residues" evidence="9">
    <location>
        <begin position="688"/>
        <end position="697"/>
    </location>
</feature>
<dbReference type="SMART" id="SM01192">
    <property type="entry name" value="Enolase_C"/>
    <property type="match status" value="1"/>
</dbReference>
<dbReference type="InterPro" id="IPR029017">
    <property type="entry name" value="Enolase-like_N"/>
</dbReference>
<dbReference type="InterPro" id="IPR000941">
    <property type="entry name" value="Enolase"/>
</dbReference>
<feature type="region of interest" description="Disordered" evidence="9">
    <location>
        <begin position="798"/>
        <end position="820"/>
    </location>
</feature>
<dbReference type="FunFam" id="3.20.20.120:FF:000002">
    <property type="entry name" value="Enolase 1"/>
    <property type="match status" value="1"/>
</dbReference>
<dbReference type="Proteomes" id="UP000195557">
    <property type="component" value="Unassembled WGS sequence"/>
</dbReference>
<dbReference type="EMBL" id="KZ155838">
    <property type="protein sequence ID" value="OUS42812.1"/>
    <property type="molecule type" value="Genomic_DNA"/>
</dbReference>
<dbReference type="Pfam" id="PF00113">
    <property type="entry name" value="Enolase_C"/>
    <property type="match status" value="1"/>
</dbReference>
<dbReference type="eggNOG" id="KOG1870">
    <property type="taxonomic scope" value="Eukaryota"/>
</dbReference>
<proteinExistence type="inferred from homology"/>
<dbReference type="FunFam" id="3.30.390.10:FF:000001">
    <property type="entry name" value="Enolase"/>
    <property type="match status" value="1"/>
</dbReference>
<dbReference type="CDD" id="cd02257">
    <property type="entry name" value="Peptidase_C19"/>
    <property type="match status" value="1"/>
</dbReference>
<dbReference type="GO" id="GO:0004634">
    <property type="term" value="F:phosphopyruvate hydratase activity"/>
    <property type="evidence" value="ECO:0007669"/>
    <property type="project" value="UniProtKB-EC"/>
</dbReference>
<dbReference type="GO" id="GO:0000015">
    <property type="term" value="C:phosphopyruvate hydratase complex"/>
    <property type="evidence" value="ECO:0007669"/>
    <property type="project" value="InterPro"/>
</dbReference>
<dbReference type="SUPFAM" id="SSF51604">
    <property type="entry name" value="Enolase C-terminal domain-like"/>
    <property type="match status" value="1"/>
</dbReference>
<evidence type="ECO:0000256" key="9">
    <source>
        <dbReference type="SAM" id="MobiDB-lite"/>
    </source>
</evidence>
<evidence type="ECO:0000259" key="10">
    <source>
        <dbReference type="PROSITE" id="PS50235"/>
    </source>
</evidence>
<dbReference type="InterPro" id="IPR020809">
    <property type="entry name" value="Enolase_CS"/>
</dbReference>
<dbReference type="Gene3D" id="3.90.70.10">
    <property type="entry name" value="Cysteine proteinases"/>
    <property type="match status" value="2"/>
</dbReference>
<dbReference type="CDD" id="cd22962">
    <property type="entry name" value="DD_AtENO3-like"/>
    <property type="match status" value="1"/>
</dbReference>
<dbReference type="SFLD" id="SFLDS00001">
    <property type="entry name" value="Enolase"/>
    <property type="match status" value="1"/>
</dbReference>
<dbReference type="InterPro" id="IPR001394">
    <property type="entry name" value="Peptidase_C19_UCH"/>
</dbReference>
<dbReference type="CDD" id="cd03313">
    <property type="entry name" value="enolase"/>
    <property type="match status" value="1"/>
</dbReference>
<dbReference type="SMART" id="SM01193">
    <property type="entry name" value="Enolase_N"/>
    <property type="match status" value="1"/>
</dbReference>
<feature type="region of interest" description="Disordered" evidence="9">
    <location>
        <begin position="972"/>
        <end position="1005"/>
    </location>
</feature>
<dbReference type="PROSITE" id="PS00164">
    <property type="entry name" value="ENOLASE"/>
    <property type="match status" value="1"/>
</dbReference>
<dbReference type="PROSITE" id="PS50235">
    <property type="entry name" value="USP_3"/>
    <property type="match status" value="1"/>
</dbReference>
<dbReference type="GO" id="GO:0000287">
    <property type="term" value="F:magnesium ion binding"/>
    <property type="evidence" value="ECO:0007669"/>
    <property type="project" value="InterPro"/>
</dbReference>
<dbReference type="GO" id="GO:0006096">
    <property type="term" value="P:glycolytic process"/>
    <property type="evidence" value="ECO:0007669"/>
    <property type="project" value="UniProtKB-UniPathway"/>
</dbReference>
<dbReference type="PROSITE" id="PS00973">
    <property type="entry name" value="USP_2"/>
    <property type="match status" value="1"/>
</dbReference>
<gene>
    <name evidence="11" type="ORF">BE221DRAFT_142451</name>
</gene>
<dbReference type="PRINTS" id="PR00148">
    <property type="entry name" value="ENOLASE"/>
</dbReference>
<dbReference type="GO" id="GO:0004843">
    <property type="term" value="F:cysteine-type deubiquitinase activity"/>
    <property type="evidence" value="ECO:0007669"/>
    <property type="project" value="InterPro"/>
</dbReference>
<feature type="compositionally biased region" description="Basic and acidic residues" evidence="9">
    <location>
        <begin position="976"/>
        <end position="985"/>
    </location>
</feature>
<feature type="region of interest" description="Disordered" evidence="9">
    <location>
        <begin position="637"/>
        <end position="718"/>
    </location>
</feature>
<evidence type="ECO:0000256" key="7">
    <source>
        <dbReference type="ARBA" id="ARBA00023152"/>
    </source>
</evidence>
<evidence type="ECO:0000256" key="6">
    <source>
        <dbReference type="ARBA" id="ARBA00022842"/>
    </source>
</evidence>
<dbReference type="Pfam" id="PF03952">
    <property type="entry name" value="Enolase_N"/>
    <property type="match status" value="1"/>
</dbReference>
<dbReference type="PANTHER" id="PTHR11902:SF56">
    <property type="entry name" value="CYTOSOLIC ENOLASE 3"/>
    <property type="match status" value="1"/>
</dbReference>
<dbReference type="PANTHER" id="PTHR11902">
    <property type="entry name" value="ENOLASE"/>
    <property type="match status" value="1"/>
</dbReference>
<organism evidence="11">
    <name type="scientific">Ostreococcus tauri</name>
    <name type="common">Marine green alga</name>
    <dbReference type="NCBI Taxonomy" id="70448"/>
    <lineage>
        <taxon>Eukaryota</taxon>
        <taxon>Viridiplantae</taxon>
        <taxon>Chlorophyta</taxon>
        <taxon>Mamiellophyceae</taxon>
        <taxon>Mamiellales</taxon>
        <taxon>Bathycoccaceae</taxon>
        <taxon>Ostreococcus</taxon>
    </lineage>
</organism>
<evidence type="ECO:0000256" key="1">
    <source>
        <dbReference type="ARBA" id="ARBA00001946"/>
    </source>
</evidence>
<comment type="pathway">
    <text evidence="2">Carbohydrate degradation; glycolysis; pyruvate from D-glyceraldehyde 3-phosphate: step 4/5.</text>
</comment>
<feature type="region of interest" description="Disordered" evidence="9">
    <location>
        <begin position="519"/>
        <end position="563"/>
    </location>
</feature>
<dbReference type="InterPro" id="IPR036849">
    <property type="entry name" value="Enolase-like_C_sf"/>
</dbReference>
<dbReference type="SFLD" id="SFLDG00178">
    <property type="entry name" value="enolase"/>
    <property type="match status" value="1"/>
</dbReference>
<dbReference type="Gene3D" id="3.30.390.10">
    <property type="entry name" value="Enolase-like, N-terminal domain"/>
    <property type="match status" value="1"/>
</dbReference>
<dbReference type="SFLD" id="SFLDF00002">
    <property type="entry name" value="enolase"/>
    <property type="match status" value="1"/>
</dbReference>
<dbReference type="SUPFAM" id="SSF54826">
    <property type="entry name" value="Enolase N-terminal domain-like"/>
    <property type="match status" value="1"/>
</dbReference>
<dbReference type="InterPro" id="IPR028889">
    <property type="entry name" value="USP"/>
</dbReference>
<dbReference type="SUPFAM" id="SSF54001">
    <property type="entry name" value="Cysteine proteinases"/>
    <property type="match status" value="1"/>
</dbReference>
<keyword evidence="7" id="KW-0324">Glycolysis</keyword>
<evidence type="ECO:0000313" key="11">
    <source>
        <dbReference type="EMBL" id="OUS42812.1"/>
    </source>
</evidence>
<dbReference type="Pfam" id="PF00443">
    <property type="entry name" value="UCH"/>
    <property type="match status" value="1"/>
</dbReference>
<comment type="cofactor">
    <cofactor evidence="1">
        <name>Mg(2+)</name>
        <dbReference type="ChEBI" id="CHEBI:18420"/>
    </cofactor>
</comment>
<accession>A0A1Y5I6M8</accession>
<keyword evidence="8" id="KW-0456">Lyase</keyword>
<dbReference type="eggNOG" id="KOG1867">
    <property type="taxonomic scope" value="Eukaryota"/>
</dbReference>
<dbReference type="Gene3D" id="3.20.20.120">
    <property type="entry name" value="Enolase-like C-terminal domain"/>
    <property type="match status" value="1"/>
</dbReference>
<protein>
    <recommendedName>
        <fullName evidence="5">phosphopyruvate hydratase</fullName>
        <ecNumber evidence="5">4.2.1.11</ecNumber>
    </recommendedName>
</protein>
<dbReference type="AlphaFoldDB" id="A0A1Y5I6M8"/>
<evidence type="ECO:0000256" key="4">
    <source>
        <dbReference type="ARBA" id="ARBA00009604"/>
    </source>
</evidence>
<sequence length="1079" mass="117435">MSVQEYIEKHDLTRKVEEALNAAVKAKADEPLAFVSEYMKKRTAPAITKVVGRQIFDSRGNPTVEADVYTHKGMFRAMVPSGASTGIYEAVELRDGGNTYMGKGVQQAVKNLNEIIAPALVGKDPREQKALDDFMCKELDGTENKGKLGANAILAVSMAIAKAGAAEKDVPLYKHLADLAGNGKLVLPVPAFNVINGGSHAGNKLAMQEFMILPVGAKTFKEAMQMGSEVYHNLKSVIKKKYGQDACNVGDEGGFAPNIQDNKEGLDLLVEAIEKAGYTGKMKIGMDVAASEFLTEDKQYDLDFKTENNDGSMKKTGAQMIDLYQEFINEYPMISIEDPFDQDDAENTAALTAKGNCQIVGDDLLVTNPKRVQAAIDGKWCNALLLKVNQIGTISESIEAVGMSKRAGWGVMASHRSGETEDCFIADLAVGLSTGQIKTGAPCRSERLAKYNQLLRIEEELGDAAALRHSRDFIDYLLSDEAAALFSARNATLGADGGGTRRSYAAEDEILRFHDGVGRKRRKTGDVGDGSEASGTSGTSGRRRFAIRPPAMTRGSRADMESAEGLDVGAEIRKVMRTMIEGECEAFPPQELLRSVWRLVPSFAGNEQQDAHEFMRFLLDRLRKELSLGKYAVRTRGIVTPRQKEHSPGNGGIPHPPTRARSARKRSGRLSPSPGFLKNDGDDDLNGMKTNSNSDHSSYVGMANDDDKEERNGAESGENDGYIIISRWGAKKHKRGCICRPCKAKRKLEENGGGSDTNDGEETSTMVVNTTLSSPIASTFVTPSRLSRGVTASEVREKLEESQKDVVPKASPRSPTLNTDKEDDKIMELFGGVAVTRVTCMTCERFTERREPFMDLSLPIPSVLGKNGSAPTTPVSPSSDFVDGEGPNGEVTLQQCLAAFVRNETLSGHGRYFCEGCGKVQSATKSTRIAKLPPILCLHLKRFTWKGHTTRTKLTNDVDFPLDDLDLAPYCESDGEGDKKQEKKTAASSGKSRTPLRGANASTQHTHSDKLYDLIAVVTHHGSSASSGHYTACARELTDDGSNGWQHFNDDEVNLLTPEEVRSGQGYIFLYARRPTETS</sequence>
<reference evidence="11" key="1">
    <citation type="submission" date="2017-04" db="EMBL/GenBank/DDBJ databases">
        <title>Population genomics of picophytoplankton unveils novel chromosome hypervariability.</title>
        <authorList>
            <consortium name="DOE Joint Genome Institute"/>
            <person name="Blanc-Mathieu R."/>
            <person name="Krasovec M."/>
            <person name="Hebrard M."/>
            <person name="Yau S."/>
            <person name="Desgranges E."/>
            <person name="Martin J."/>
            <person name="Schackwitz W."/>
            <person name="Kuo A."/>
            <person name="Salin G."/>
            <person name="Donnadieu C."/>
            <person name="Desdevises Y."/>
            <person name="Sanchez-Ferandin S."/>
            <person name="Moreau H."/>
            <person name="Rivals E."/>
            <person name="Grigoriev I.V."/>
            <person name="Grimsley N."/>
            <person name="Eyre-Walker A."/>
            <person name="Piganeau G."/>
        </authorList>
    </citation>
    <scope>NUCLEOTIDE SEQUENCE [LARGE SCALE GENOMIC DNA]</scope>
    <source>
        <strain evidence="11">RCC 1115</strain>
    </source>
</reference>
<evidence type="ECO:0000256" key="2">
    <source>
        <dbReference type="ARBA" id="ARBA00005031"/>
    </source>
</evidence>
<dbReference type="InterPro" id="IPR018200">
    <property type="entry name" value="USP_CS"/>
</dbReference>
<dbReference type="InterPro" id="IPR038765">
    <property type="entry name" value="Papain-like_cys_pep_sf"/>
</dbReference>
<feature type="compositionally biased region" description="Basic and acidic residues" evidence="9">
    <location>
        <begin position="798"/>
        <end position="807"/>
    </location>
</feature>
<evidence type="ECO:0000256" key="5">
    <source>
        <dbReference type="ARBA" id="ARBA00012058"/>
    </source>
</evidence>
<keyword evidence="6" id="KW-0460">Magnesium</keyword>
<dbReference type="NCBIfam" id="TIGR01060">
    <property type="entry name" value="eno"/>
    <property type="match status" value="1"/>
</dbReference>
<dbReference type="GO" id="GO:0016579">
    <property type="term" value="P:protein deubiquitination"/>
    <property type="evidence" value="ECO:0007669"/>
    <property type="project" value="InterPro"/>
</dbReference>